<keyword evidence="3" id="KW-1185">Reference proteome</keyword>
<feature type="transmembrane region" description="Helical" evidence="1">
    <location>
        <begin position="62"/>
        <end position="79"/>
    </location>
</feature>
<comment type="caution">
    <text evidence="2">The sequence shown here is derived from an EMBL/GenBank/DDBJ whole genome shotgun (WGS) entry which is preliminary data.</text>
</comment>
<reference evidence="2 3" key="1">
    <citation type="journal article" date="2019" name="Int. J. Syst. Evol. Microbiol.">
        <title>The Global Catalogue of Microorganisms (GCM) 10K type strain sequencing project: providing services to taxonomists for standard genome sequencing and annotation.</title>
        <authorList>
            <consortium name="The Broad Institute Genomics Platform"/>
            <consortium name="The Broad Institute Genome Sequencing Center for Infectious Disease"/>
            <person name="Wu L."/>
            <person name="Ma J."/>
        </authorList>
    </citation>
    <scope>NUCLEOTIDE SEQUENCE [LARGE SCALE GENOMIC DNA]</scope>
    <source>
        <strain evidence="2 3">CGMCC 1.10387</strain>
    </source>
</reference>
<name>A0ABD6DTN2_9EURY</name>
<keyword evidence="1" id="KW-0472">Membrane</keyword>
<evidence type="ECO:0000313" key="2">
    <source>
        <dbReference type="EMBL" id="MFD1685638.1"/>
    </source>
</evidence>
<dbReference type="Pfam" id="PF26047">
    <property type="entry name" value="DUF8015"/>
    <property type="match status" value="1"/>
</dbReference>
<evidence type="ECO:0000313" key="3">
    <source>
        <dbReference type="Proteomes" id="UP001597092"/>
    </source>
</evidence>
<organism evidence="2 3">
    <name type="scientific">Halobellus litoreus</name>
    <dbReference type="NCBI Taxonomy" id="755310"/>
    <lineage>
        <taxon>Archaea</taxon>
        <taxon>Methanobacteriati</taxon>
        <taxon>Methanobacteriota</taxon>
        <taxon>Stenosarchaea group</taxon>
        <taxon>Halobacteria</taxon>
        <taxon>Halobacteriales</taxon>
        <taxon>Haloferacaceae</taxon>
        <taxon>Halobellus</taxon>
    </lineage>
</organism>
<dbReference type="AlphaFoldDB" id="A0ABD6DTN2"/>
<protein>
    <submittedName>
        <fullName evidence="2">Uncharacterized protein</fullName>
    </submittedName>
</protein>
<evidence type="ECO:0000256" key="1">
    <source>
        <dbReference type="SAM" id="Phobius"/>
    </source>
</evidence>
<proteinExistence type="predicted"/>
<accession>A0ABD6DTN2</accession>
<feature type="transmembrane region" description="Helical" evidence="1">
    <location>
        <begin position="32"/>
        <end position="50"/>
    </location>
</feature>
<gene>
    <name evidence="2" type="ORF">ACFSAS_08450</name>
</gene>
<dbReference type="EMBL" id="JBHUDP010000002">
    <property type="protein sequence ID" value="MFD1685638.1"/>
    <property type="molecule type" value="Genomic_DNA"/>
</dbReference>
<dbReference type="Proteomes" id="UP001597092">
    <property type="component" value="Unassembled WGS sequence"/>
</dbReference>
<sequence>MVNYYDKILLVIPAAILLGALASVHEAVALYQGLGIGSLAATAFLFDALFRNPPTEPTVSHAGAALSVGLSWLCTIWLVL</sequence>
<dbReference type="RefSeq" id="WP_256306312.1">
    <property type="nucleotide sequence ID" value="NZ_JANHAW010000001.1"/>
</dbReference>
<keyword evidence="1" id="KW-0812">Transmembrane</keyword>
<keyword evidence="1" id="KW-1133">Transmembrane helix</keyword>
<dbReference type="InterPro" id="IPR058328">
    <property type="entry name" value="DUF8015"/>
</dbReference>